<keyword evidence="2" id="KW-0732">Signal</keyword>
<sequence>MIPGLLLLTLPALRILVSPAPIAEPPTPLCGYQLPPPPSFCQSSVAAFPLSSIGPMHDAALTVTVSRWSTAIIANNKIMQKKELASGWIVRATSIRELAPNLALLDQASIPKRRYSDCPLPSLTQHPGASMSASHQSRFRP</sequence>
<evidence type="ECO:0000256" key="2">
    <source>
        <dbReference type="SAM" id="SignalP"/>
    </source>
</evidence>
<name>A0ABR4K873_9EURO</name>
<comment type="caution">
    <text evidence="3">The sequence shown here is derived from an EMBL/GenBank/DDBJ whole genome shotgun (WGS) entry which is preliminary data.</text>
</comment>
<proteinExistence type="predicted"/>
<evidence type="ECO:0000313" key="3">
    <source>
        <dbReference type="EMBL" id="KAL2848496.1"/>
    </source>
</evidence>
<gene>
    <name evidence="3" type="ORF">BJY01DRAFT_157197</name>
</gene>
<feature type="compositionally biased region" description="Polar residues" evidence="1">
    <location>
        <begin position="122"/>
        <end position="141"/>
    </location>
</feature>
<dbReference type="EMBL" id="JBFXLU010000049">
    <property type="protein sequence ID" value="KAL2848496.1"/>
    <property type="molecule type" value="Genomic_DNA"/>
</dbReference>
<evidence type="ECO:0008006" key="5">
    <source>
        <dbReference type="Google" id="ProtNLM"/>
    </source>
</evidence>
<organism evidence="3 4">
    <name type="scientific">Aspergillus pseudoustus</name>
    <dbReference type="NCBI Taxonomy" id="1810923"/>
    <lineage>
        <taxon>Eukaryota</taxon>
        <taxon>Fungi</taxon>
        <taxon>Dikarya</taxon>
        <taxon>Ascomycota</taxon>
        <taxon>Pezizomycotina</taxon>
        <taxon>Eurotiomycetes</taxon>
        <taxon>Eurotiomycetidae</taxon>
        <taxon>Eurotiales</taxon>
        <taxon>Aspergillaceae</taxon>
        <taxon>Aspergillus</taxon>
        <taxon>Aspergillus subgen. Nidulantes</taxon>
    </lineage>
</organism>
<dbReference type="Proteomes" id="UP001610446">
    <property type="component" value="Unassembled WGS sequence"/>
</dbReference>
<evidence type="ECO:0000313" key="4">
    <source>
        <dbReference type="Proteomes" id="UP001610446"/>
    </source>
</evidence>
<protein>
    <recommendedName>
        <fullName evidence="5">Secreted protein</fullName>
    </recommendedName>
</protein>
<reference evidence="3 4" key="1">
    <citation type="submission" date="2024-07" db="EMBL/GenBank/DDBJ databases">
        <title>Section-level genome sequencing and comparative genomics of Aspergillus sections Usti and Cavernicolus.</title>
        <authorList>
            <consortium name="Lawrence Berkeley National Laboratory"/>
            <person name="Nybo J.L."/>
            <person name="Vesth T.C."/>
            <person name="Theobald S."/>
            <person name="Frisvad J.C."/>
            <person name="Larsen T.O."/>
            <person name="Kjaerboelling I."/>
            <person name="Rothschild-Mancinelli K."/>
            <person name="Lyhne E.K."/>
            <person name="Kogle M.E."/>
            <person name="Barry K."/>
            <person name="Clum A."/>
            <person name="Na H."/>
            <person name="Ledsgaard L."/>
            <person name="Lin J."/>
            <person name="Lipzen A."/>
            <person name="Kuo A."/>
            <person name="Riley R."/>
            <person name="Mondo S."/>
            <person name="Labutti K."/>
            <person name="Haridas S."/>
            <person name="Pangalinan J."/>
            <person name="Salamov A.A."/>
            <person name="Simmons B.A."/>
            <person name="Magnuson J.K."/>
            <person name="Chen J."/>
            <person name="Drula E."/>
            <person name="Henrissat B."/>
            <person name="Wiebenga A."/>
            <person name="Lubbers R.J."/>
            <person name="Gomes A.C."/>
            <person name="Makela M.R."/>
            <person name="Stajich J."/>
            <person name="Grigoriev I.V."/>
            <person name="Mortensen U.H."/>
            <person name="De Vries R.P."/>
            <person name="Baker S.E."/>
            <person name="Andersen M.R."/>
        </authorList>
    </citation>
    <scope>NUCLEOTIDE SEQUENCE [LARGE SCALE GENOMIC DNA]</scope>
    <source>
        <strain evidence="3 4">CBS 123904</strain>
    </source>
</reference>
<feature type="chain" id="PRO_5045831710" description="Secreted protein" evidence="2">
    <location>
        <begin position="20"/>
        <end position="141"/>
    </location>
</feature>
<accession>A0ABR4K873</accession>
<evidence type="ECO:0000256" key="1">
    <source>
        <dbReference type="SAM" id="MobiDB-lite"/>
    </source>
</evidence>
<feature type="signal peptide" evidence="2">
    <location>
        <begin position="1"/>
        <end position="19"/>
    </location>
</feature>
<keyword evidence="4" id="KW-1185">Reference proteome</keyword>
<feature type="region of interest" description="Disordered" evidence="1">
    <location>
        <begin position="121"/>
        <end position="141"/>
    </location>
</feature>